<dbReference type="InParanoid" id="A0A2K2A6C4"/>
<reference evidence="1 2" key="1">
    <citation type="journal article" date="2006" name="Science">
        <title>The genome of black cottonwood, Populus trichocarpa (Torr. &amp; Gray).</title>
        <authorList>
            <person name="Tuskan G.A."/>
            <person name="Difazio S."/>
            <person name="Jansson S."/>
            <person name="Bohlmann J."/>
            <person name="Grigoriev I."/>
            <person name="Hellsten U."/>
            <person name="Putnam N."/>
            <person name="Ralph S."/>
            <person name="Rombauts S."/>
            <person name="Salamov A."/>
            <person name="Schein J."/>
            <person name="Sterck L."/>
            <person name="Aerts A."/>
            <person name="Bhalerao R.R."/>
            <person name="Bhalerao R.P."/>
            <person name="Blaudez D."/>
            <person name="Boerjan W."/>
            <person name="Brun A."/>
            <person name="Brunner A."/>
            <person name="Busov V."/>
            <person name="Campbell M."/>
            <person name="Carlson J."/>
            <person name="Chalot M."/>
            <person name="Chapman J."/>
            <person name="Chen G.L."/>
            <person name="Cooper D."/>
            <person name="Coutinho P.M."/>
            <person name="Couturier J."/>
            <person name="Covert S."/>
            <person name="Cronk Q."/>
            <person name="Cunningham R."/>
            <person name="Davis J."/>
            <person name="Degroeve S."/>
            <person name="Dejardin A."/>
            <person name="Depamphilis C."/>
            <person name="Detter J."/>
            <person name="Dirks B."/>
            <person name="Dubchak I."/>
            <person name="Duplessis S."/>
            <person name="Ehlting J."/>
            <person name="Ellis B."/>
            <person name="Gendler K."/>
            <person name="Goodstein D."/>
            <person name="Gribskov M."/>
            <person name="Grimwood J."/>
            <person name="Groover A."/>
            <person name="Gunter L."/>
            <person name="Hamberger B."/>
            <person name="Heinze B."/>
            <person name="Helariutta Y."/>
            <person name="Henrissat B."/>
            <person name="Holligan D."/>
            <person name="Holt R."/>
            <person name="Huang W."/>
            <person name="Islam-Faridi N."/>
            <person name="Jones S."/>
            <person name="Jones-Rhoades M."/>
            <person name="Jorgensen R."/>
            <person name="Joshi C."/>
            <person name="Kangasjarvi J."/>
            <person name="Karlsson J."/>
            <person name="Kelleher C."/>
            <person name="Kirkpatrick R."/>
            <person name="Kirst M."/>
            <person name="Kohler A."/>
            <person name="Kalluri U."/>
            <person name="Larimer F."/>
            <person name="Leebens-Mack J."/>
            <person name="Leple J.C."/>
            <person name="Locascio P."/>
            <person name="Lou Y."/>
            <person name="Lucas S."/>
            <person name="Martin F."/>
            <person name="Montanini B."/>
            <person name="Napoli C."/>
            <person name="Nelson D.R."/>
            <person name="Nelson C."/>
            <person name="Nieminen K."/>
            <person name="Nilsson O."/>
            <person name="Pereda V."/>
            <person name="Peter G."/>
            <person name="Philippe R."/>
            <person name="Pilate G."/>
            <person name="Poliakov A."/>
            <person name="Razumovskaya J."/>
            <person name="Richardson P."/>
            <person name="Rinaldi C."/>
            <person name="Ritland K."/>
            <person name="Rouze P."/>
            <person name="Ryaboy D."/>
            <person name="Schmutz J."/>
            <person name="Schrader J."/>
            <person name="Segerman B."/>
            <person name="Shin H."/>
            <person name="Siddiqui A."/>
            <person name="Sterky F."/>
            <person name="Terry A."/>
            <person name="Tsai C.J."/>
            <person name="Uberbacher E."/>
            <person name="Unneberg P."/>
            <person name="Vahala J."/>
            <person name="Wall K."/>
            <person name="Wessler S."/>
            <person name="Yang G."/>
            <person name="Yin T."/>
            <person name="Douglas C."/>
            <person name="Marra M."/>
            <person name="Sandberg G."/>
            <person name="Van de Peer Y."/>
            <person name="Rokhsar D."/>
        </authorList>
    </citation>
    <scope>NUCLEOTIDE SEQUENCE [LARGE SCALE GENOMIC DNA]</scope>
    <source>
        <strain evidence="2">cv. Nisqually</strain>
    </source>
</reference>
<accession>A0A2K2A6C4</accession>
<protein>
    <submittedName>
        <fullName evidence="1">Uncharacterized protein</fullName>
    </submittedName>
</protein>
<gene>
    <name evidence="1" type="ORF">POPTR_006G223400</name>
</gene>
<dbReference type="AlphaFoldDB" id="A0A2K2A6C4"/>
<sequence length="73" mass="8735">MLCFQLNQGRTMLRHEVFAMSQTWRECASLVVKECRRILLLLSCPLLVNMLSSHWPRFPLAYWLKCFLSLKIY</sequence>
<evidence type="ECO:0000313" key="2">
    <source>
        <dbReference type="Proteomes" id="UP000006729"/>
    </source>
</evidence>
<dbReference type="EMBL" id="CM009295">
    <property type="protein sequence ID" value="PNT33077.1"/>
    <property type="molecule type" value="Genomic_DNA"/>
</dbReference>
<keyword evidence="2" id="KW-1185">Reference proteome</keyword>
<proteinExistence type="predicted"/>
<name>A0A2K2A6C4_POPTR</name>
<organism evidence="1 2">
    <name type="scientific">Populus trichocarpa</name>
    <name type="common">Western balsam poplar</name>
    <name type="synonym">Populus balsamifera subsp. trichocarpa</name>
    <dbReference type="NCBI Taxonomy" id="3694"/>
    <lineage>
        <taxon>Eukaryota</taxon>
        <taxon>Viridiplantae</taxon>
        <taxon>Streptophyta</taxon>
        <taxon>Embryophyta</taxon>
        <taxon>Tracheophyta</taxon>
        <taxon>Spermatophyta</taxon>
        <taxon>Magnoliopsida</taxon>
        <taxon>eudicotyledons</taxon>
        <taxon>Gunneridae</taxon>
        <taxon>Pentapetalae</taxon>
        <taxon>rosids</taxon>
        <taxon>fabids</taxon>
        <taxon>Malpighiales</taxon>
        <taxon>Salicaceae</taxon>
        <taxon>Saliceae</taxon>
        <taxon>Populus</taxon>
    </lineage>
</organism>
<evidence type="ECO:0000313" key="1">
    <source>
        <dbReference type="EMBL" id="PNT33077.1"/>
    </source>
</evidence>
<dbReference type="Proteomes" id="UP000006729">
    <property type="component" value="Chromosome 6"/>
</dbReference>